<evidence type="ECO:0000313" key="2">
    <source>
        <dbReference type="Proteomes" id="UP000317169"/>
    </source>
</evidence>
<keyword evidence="2" id="KW-1185">Reference proteome</keyword>
<organism evidence="1 2">
    <name type="scientific">Haloflavibacter putidus</name>
    <dbReference type="NCBI Taxonomy" id="2576776"/>
    <lineage>
        <taxon>Bacteria</taxon>
        <taxon>Pseudomonadati</taxon>
        <taxon>Bacteroidota</taxon>
        <taxon>Flavobacteriia</taxon>
        <taxon>Flavobacteriales</taxon>
        <taxon>Flavobacteriaceae</taxon>
        <taxon>Haloflavibacter</taxon>
    </lineage>
</organism>
<dbReference type="RefSeq" id="WP_141422525.1">
    <property type="nucleotide sequence ID" value="NZ_VIAR01000013.1"/>
</dbReference>
<dbReference type="Proteomes" id="UP000317169">
    <property type="component" value="Unassembled WGS sequence"/>
</dbReference>
<dbReference type="EMBL" id="VIAR01000013">
    <property type="protein sequence ID" value="TQD34878.1"/>
    <property type="molecule type" value="Genomic_DNA"/>
</dbReference>
<proteinExistence type="predicted"/>
<protein>
    <submittedName>
        <fullName evidence="1">Uncharacterized protein</fullName>
    </submittedName>
</protein>
<dbReference type="InterPro" id="IPR038714">
    <property type="entry name" value="YfeY-like_sf"/>
</dbReference>
<sequence>MKKLLYFAGFMAILVVLHSCQQEEKKDPFQINKNSVGLLTSTTPIKALDSIFAKDSIVNKDKGFSRGSDIMVYDKNGKELLLLDPVQNFDSTSTIANVRIKDERFATDKGLTINSTFKDISKHYKIARIENTLRSAVIFLDEINAYVTIDKEVISGSAKYNTDVKIEPSQIPDDAKIKQFWLGWK</sequence>
<name>A0A507ZG68_9FLAO</name>
<gene>
    <name evidence="1" type="ORF">FKR84_11830</name>
</gene>
<dbReference type="AlphaFoldDB" id="A0A507ZG68"/>
<dbReference type="OrthoDB" id="1436858at2"/>
<evidence type="ECO:0000313" key="1">
    <source>
        <dbReference type="EMBL" id="TQD34878.1"/>
    </source>
</evidence>
<reference evidence="1 2" key="1">
    <citation type="submission" date="2019-06" db="EMBL/GenBank/DDBJ databases">
        <title>Flavibacter putida gen. nov., sp. nov., a novel marine bacterium of the family Flavobacteriaceae isolated from coastal seawater.</title>
        <authorList>
            <person name="Feng X."/>
        </authorList>
    </citation>
    <scope>NUCLEOTIDE SEQUENCE [LARGE SCALE GENOMIC DNA]</scope>
    <source>
        <strain evidence="1 2">PLHSN227</strain>
    </source>
</reference>
<accession>A0A507ZG68</accession>
<comment type="caution">
    <text evidence="1">The sequence shown here is derived from an EMBL/GenBank/DDBJ whole genome shotgun (WGS) entry which is preliminary data.</text>
</comment>
<dbReference type="Gene3D" id="2.60.460.10">
    <property type="entry name" value="protein yfey like domain"/>
    <property type="match status" value="1"/>
</dbReference>